<dbReference type="GO" id="GO:0017178">
    <property type="term" value="F:diphthine-ammonia ligase activity"/>
    <property type="evidence" value="ECO:0007669"/>
    <property type="project" value="UniProtKB-EC"/>
</dbReference>
<accession>A0ABT3PUT7</accession>
<dbReference type="PIRSF" id="PIRSF039123">
    <property type="entry name" value="Diphthamide_synthase"/>
    <property type="match status" value="1"/>
</dbReference>
<dbReference type="CDD" id="cd01994">
    <property type="entry name" value="AANH_PF0828-like"/>
    <property type="match status" value="1"/>
</dbReference>
<evidence type="ECO:0000313" key="2">
    <source>
        <dbReference type="EMBL" id="MCW9711619.1"/>
    </source>
</evidence>
<comment type="caution">
    <text evidence="2">The sequence shown here is derived from an EMBL/GenBank/DDBJ whole genome shotgun (WGS) entry which is preliminary data.</text>
</comment>
<dbReference type="EC" id="6.3.1.14" evidence="2"/>
<dbReference type="Proteomes" id="UP001207337">
    <property type="component" value="Unassembled WGS sequence"/>
</dbReference>
<evidence type="ECO:0000259" key="1">
    <source>
        <dbReference type="Pfam" id="PF01902"/>
    </source>
</evidence>
<sequence length="239" mass="27310">MEKVIFNWSGGKDSSLCLLKLLESDQYDICRLLTTVNQEKGRVSMHGIREELIHLQAGQIGIPLHCVMLPDQLDMEQYDRIMSESLQAFKREGVHLGAFGDIFLEDLRKYRENKLREINVEAIFPLWNKDTDRLAREFIDLGFRAIIVSADGRKLDASFVGREFDHQFLKDLPEGVDPCGENGEFHSFVFDGPIFKDPVSFEKGKLVERSYEAPGDSAYSFSNRPAQGSSWFLDLLPDN</sequence>
<dbReference type="InterPro" id="IPR030662">
    <property type="entry name" value="DPH6/MJ0570"/>
</dbReference>
<dbReference type="InterPro" id="IPR002761">
    <property type="entry name" value="Diphthami_syn_dom"/>
</dbReference>
<dbReference type="InterPro" id="IPR014729">
    <property type="entry name" value="Rossmann-like_a/b/a_fold"/>
</dbReference>
<dbReference type="RefSeq" id="WP_265786982.1">
    <property type="nucleotide sequence ID" value="NZ_BAABRS010000001.1"/>
</dbReference>
<gene>
    <name evidence="2" type="ORF">LQ318_01770</name>
</gene>
<dbReference type="EMBL" id="JAJNDC010000001">
    <property type="protein sequence ID" value="MCW9711619.1"/>
    <property type="molecule type" value="Genomic_DNA"/>
</dbReference>
<organism evidence="2 3">
    <name type="scientific">Fodinibius salicampi</name>
    <dbReference type="NCBI Taxonomy" id="1920655"/>
    <lineage>
        <taxon>Bacteria</taxon>
        <taxon>Pseudomonadati</taxon>
        <taxon>Balneolota</taxon>
        <taxon>Balneolia</taxon>
        <taxon>Balneolales</taxon>
        <taxon>Balneolaceae</taxon>
        <taxon>Fodinibius</taxon>
    </lineage>
</organism>
<protein>
    <submittedName>
        <fullName evidence="2">Diphthine--ammonia ligase</fullName>
        <ecNumber evidence="2">6.3.1.14</ecNumber>
    </submittedName>
</protein>
<name>A0ABT3PUT7_9BACT</name>
<dbReference type="Gene3D" id="3.90.1490.10">
    <property type="entry name" value="putative n-type atp pyrophosphatase, domain 2"/>
    <property type="match status" value="1"/>
</dbReference>
<reference evidence="2 3" key="1">
    <citation type="submission" date="2021-11" db="EMBL/GenBank/DDBJ databases">
        <title>Aliifidinibius sp. nov., a new bacterium isolated from saline soil.</title>
        <authorList>
            <person name="Galisteo C."/>
            <person name="De La Haba R."/>
            <person name="Sanchez-Porro C."/>
            <person name="Ventosa A."/>
        </authorList>
    </citation>
    <scope>NUCLEOTIDE SEQUENCE [LARGE SCALE GENOMIC DNA]</scope>
    <source>
        <strain evidence="2 3">KACC 190600</strain>
    </source>
</reference>
<proteinExistence type="predicted"/>
<evidence type="ECO:0000313" key="3">
    <source>
        <dbReference type="Proteomes" id="UP001207337"/>
    </source>
</evidence>
<keyword evidence="2" id="KW-0436">Ligase</keyword>
<feature type="domain" description="Diphthamide synthase" evidence="1">
    <location>
        <begin position="3"/>
        <end position="199"/>
    </location>
</feature>
<dbReference type="SUPFAM" id="SSF52402">
    <property type="entry name" value="Adenine nucleotide alpha hydrolases-like"/>
    <property type="match status" value="1"/>
</dbReference>
<dbReference type="Pfam" id="PF01902">
    <property type="entry name" value="Diphthami_syn_2"/>
    <property type="match status" value="1"/>
</dbReference>
<dbReference type="Gene3D" id="3.40.50.620">
    <property type="entry name" value="HUPs"/>
    <property type="match status" value="1"/>
</dbReference>
<dbReference type="NCBIfam" id="TIGR00290">
    <property type="entry name" value="MJ0570_dom"/>
    <property type="match status" value="1"/>
</dbReference>
<keyword evidence="3" id="KW-1185">Reference proteome</keyword>